<dbReference type="InterPro" id="IPR007214">
    <property type="entry name" value="YbaK/aa-tRNA-synth-assoc-dom"/>
</dbReference>
<sequence length="450" mass="49843">MTKLSKEQAEDPNFRDHYMRQDGVARAVLLQDQDGNKLQVVLPGNCLLDVQRLMQLTGRQLQAVKPAEVERFLTSKKLDGIPAIPNISGLETIIDTRLTKADAILMDTGKSPHLLKVEADALQSMLSDNAQTLDIASPIEALETTPNKDDSEKNIFQAVTNFTQLRIKRRLEDTLELPPLPETAQKIIKLRVDPNADISDLSAIVETDPSLAAQVVSWASSPYYSAPGKIRSIHDAIVRVLGFDMVLNLALGIALSKTLTIPRTGPYGSPPYWKSAVYAAATMEGLVTAMPRQSRPGFGLAYLSGLLHNFGYLIIAEIFPPHYHQLVNAWESNPHVNQQIIEKHHLGVTRAELASWLMEVWNMPEEVVVALRHQNNPAYRGEHSVYANLMCLTQTLLSQRSIGNMPAEPIDRELLAALQLDENKLIETMENIMNSAEELENIAKSLGGGE</sequence>
<organism evidence="2 3">
    <name type="scientific">Marinibactrum halimedae</name>
    <dbReference type="NCBI Taxonomy" id="1444977"/>
    <lineage>
        <taxon>Bacteria</taxon>
        <taxon>Pseudomonadati</taxon>
        <taxon>Pseudomonadota</taxon>
        <taxon>Gammaproteobacteria</taxon>
        <taxon>Cellvibrionales</taxon>
        <taxon>Cellvibrionaceae</taxon>
        <taxon>Marinibactrum</taxon>
    </lineage>
</organism>
<dbReference type="AlphaFoldDB" id="A0AA37WQF8"/>
<dbReference type="Proteomes" id="UP001156870">
    <property type="component" value="Unassembled WGS sequence"/>
</dbReference>
<reference evidence="2 3" key="1">
    <citation type="journal article" date="2014" name="Int. J. Syst. Evol. Microbiol.">
        <title>Complete genome sequence of Corynebacterium casei LMG S-19264T (=DSM 44701T), isolated from a smear-ripened cheese.</title>
        <authorList>
            <consortium name="US DOE Joint Genome Institute (JGI-PGF)"/>
            <person name="Walter F."/>
            <person name="Albersmeier A."/>
            <person name="Kalinowski J."/>
            <person name="Ruckert C."/>
        </authorList>
    </citation>
    <scope>NUCLEOTIDE SEQUENCE [LARGE SCALE GENOMIC DNA]</scope>
    <source>
        <strain evidence="2 3">NBRC 110095</strain>
    </source>
</reference>
<dbReference type="PANTHER" id="PTHR33525">
    <property type="match status" value="1"/>
</dbReference>
<dbReference type="RefSeq" id="WP_232592798.1">
    <property type="nucleotide sequence ID" value="NZ_BSPD01000065.1"/>
</dbReference>
<dbReference type="SUPFAM" id="SSF109604">
    <property type="entry name" value="HD-domain/PDEase-like"/>
    <property type="match status" value="1"/>
</dbReference>
<dbReference type="GO" id="GO:0002161">
    <property type="term" value="F:aminoacyl-tRNA deacylase activity"/>
    <property type="evidence" value="ECO:0007669"/>
    <property type="project" value="InterPro"/>
</dbReference>
<feature type="domain" description="HDOD" evidence="1">
    <location>
        <begin position="177"/>
        <end position="377"/>
    </location>
</feature>
<accession>A0AA37WQF8</accession>
<dbReference type="InterPro" id="IPR052340">
    <property type="entry name" value="RNase_Y/CdgJ"/>
</dbReference>
<dbReference type="PROSITE" id="PS51833">
    <property type="entry name" value="HDOD"/>
    <property type="match status" value="1"/>
</dbReference>
<evidence type="ECO:0000313" key="3">
    <source>
        <dbReference type="Proteomes" id="UP001156870"/>
    </source>
</evidence>
<dbReference type="Gene3D" id="3.90.960.10">
    <property type="entry name" value="YbaK/aminoacyl-tRNA synthetase-associated domain"/>
    <property type="match status" value="1"/>
</dbReference>
<dbReference type="InterPro" id="IPR014627">
    <property type="entry name" value="UCP036888_HDGYP-like"/>
</dbReference>
<dbReference type="InterPro" id="IPR036754">
    <property type="entry name" value="YbaK/aa-tRNA-synt-asso_dom_sf"/>
</dbReference>
<dbReference type="SUPFAM" id="SSF55826">
    <property type="entry name" value="YbaK/ProRS associated domain"/>
    <property type="match status" value="1"/>
</dbReference>
<evidence type="ECO:0000313" key="2">
    <source>
        <dbReference type="EMBL" id="GLS27172.1"/>
    </source>
</evidence>
<dbReference type="PIRSF" id="PIRSF036888">
    <property type="entry name" value="HDGYPm_UCP036888"/>
    <property type="match status" value="1"/>
</dbReference>
<name>A0AA37WQF8_9GAMM</name>
<keyword evidence="3" id="KW-1185">Reference proteome</keyword>
<dbReference type="Gene3D" id="1.10.3210.10">
    <property type="entry name" value="Hypothetical protein af1432"/>
    <property type="match status" value="1"/>
</dbReference>
<gene>
    <name evidence="2" type="ORF">GCM10007877_28910</name>
</gene>
<dbReference type="Pfam" id="PF04073">
    <property type="entry name" value="tRNA_edit"/>
    <property type="match status" value="1"/>
</dbReference>
<dbReference type="EMBL" id="BSPD01000065">
    <property type="protein sequence ID" value="GLS27172.1"/>
    <property type="molecule type" value="Genomic_DNA"/>
</dbReference>
<protein>
    <recommendedName>
        <fullName evidence="1">HDOD domain-containing protein</fullName>
    </recommendedName>
</protein>
<dbReference type="PANTHER" id="PTHR33525:SF3">
    <property type="entry name" value="RIBONUCLEASE Y"/>
    <property type="match status" value="1"/>
</dbReference>
<dbReference type="Pfam" id="PF08668">
    <property type="entry name" value="HDOD"/>
    <property type="match status" value="1"/>
</dbReference>
<comment type="caution">
    <text evidence="2">The sequence shown here is derived from an EMBL/GenBank/DDBJ whole genome shotgun (WGS) entry which is preliminary data.</text>
</comment>
<dbReference type="InterPro" id="IPR013976">
    <property type="entry name" value="HDOD"/>
</dbReference>
<proteinExistence type="predicted"/>
<evidence type="ECO:0000259" key="1">
    <source>
        <dbReference type="PROSITE" id="PS51833"/>
    </source>
</evidence>